<evidence type="ECO:0000313" key="1">
    <source>
        <dbReference type="EMBL" id="BDC98128.1"/>
    </source>
</evidence>
<keyword evidence="2" id="KW-1185">Reference proteome</keyword>
<evidence type="ECO:0000313" key="2">
    <source>
        <dbReference type="Proteomes" id="UP001354989"/>
    </source>
</evidence>
<reference evidence="1 2" key="1">
    <citation type="submission" date="2021-12" db="EMBL/GenBank/DDBJ databases">
        <title>Genome sequencing of bacteria with rrn-lacking chromosome and rrn-plasmid.</title>
        <authorList>
            <person name="Anda M."/>
            <person name="Iwasaki W."/>
        </authorList>
    </citation>
    <scope>NUCLEOTIDE SEQUENCE [LARGE SCALE GENOMIC DNA]</scope>
    <source>
        <strain evidence="1 2">NBRC 101262</strain>
    </source>
</reference>
<dbReference type="Proteomes" id="UP001354989">
    <property type="component" value="Chromosome"/>
</dbReference>
<gene>
    <name evidence="1" type="ORF">PEPS_04090</name>
</gene>
<organism evidence="1 2">
    <name type="scientific">Persicobacter psychrovividus</name>
    <dbReference type="NCBI Taxonomy" id="387638"/>
    <lineage>
        <taxon>Bacteria</taxon>
        <taxon>Pseudomonadati</taxon>
        <taxon>Bacteroidota</taxon>
        <taxon>Cytophagia</taxon>
        <taxon>Cytophagales</taxon>
        <taxon>Persicobacteraceae</taxon>
        <taxon>Persicobacter</taxon>
    </lineage>
</organism>
<accession>A0ABN6L4Y6</accession>
<dbReference type="RefSeq" id="WP_338397509.1">
    <property type="nucleotide sequence ID" value="NZ_AP025292.1"/>
</dbReference>
<sequence length="153" mass="17363">MSNLIQGNDFDICLSEDKNPIFTITFHACCQYSTINKIAASLQPMLRRYQSCKIIFDFRKISPKLMNSAPCDLTPLAKGFKSLNICMRCVFVSGFSTARHNYLTDQAVKIEEKVSHLHIITMPKLPTTNYWLEQGCSANCPISARPIFPTETY</sequence>
<proteinExistence type="predicted"/>
<protein>
    <submittedName>
        <fullName evidence="1">Uncharacterized protein</fullName>
    </submittedName>
</protein>
<dbReference type="EMBL" id="AP025292">
    <property type="protein sequence ID" value="BDC98128.1"/>
    <property type="molecule type" value="Genomic_DNA"/>
</dbReference>
<name>A0ABN6L4Y6_9BACT</name>